<evidence type="ECO:0008006" key="3">
    <source>
        <dbReference type="Google" id="ProtNLM"/>
    </source>
</evidence>
<keyword evidence="2" id="KW-1185">Reference proteome</keyword>
<name>A0ABW5R2X6_9BACL</name>
<dbReference type="RefSeq" id="WP_379278398.1">
    <property type="nucleotide sequence ID" value="NZ_JBHUMY010000038.1"/>
</dbReference>
<dbReference type="EMBL" id="JBHUMY010000038">
    <property type="protein sequence ID" value="MFD2663064.1"/>
    <property type="molecule type" value="Genomic_DNA"/>
</dbReference>
<sequence>MILSAIRSLLQELSTKQVIELEEELSAKIKADPNYLVFPTGVNKLQTKIEAYRIFYINGFGEIMLVTGEMIKIKYHPVSEILEQLEFPPNFKLLDKELYVNIDHIKTYNEYKRYVYTANHLSVRINVTSMKQIVRKLPHVTRIDNEDYEYSPTAPRKKRLLT</sequence>
<evidence type="ECO:0000313" key="2">
    <source>
        <dbReference type="Proteomes" id="UP001597493"/>
    </source>
</evidence>
<organism evidence="1 2">
    <name type="scientific">Paenibacillus thailandensis</name>
    <dbReference type="NCBI Taxonomy" id="393250"/>
    <lineage>
        <taxon>Bacteria</taxon>
        <taxon>Bacillati</taxon>
        <taxon>Bacillota</taxon>
        <taxon>Bacilli</taxon>
        <taxon>Bacillales</taxon>
        <taxon>Paenibacillaceae</taxon>
        <taxon>Paenibacillus</taxon>
    </lineage>
</organism>
<dbReference type="Proteomes" id="UP001597493">
    <property type="component" value="Unassembled WGS sequence"/>
</dbReference>
<reference evidence="2" key="1">
    <citation type="journal article" date="2019" name="Int. J. Syst. Evol. Microbiol.">
        <title>The Global Catalogue of Microorganisms (GCM) 10K type strain sequencing project: providing services to taxonomists for standard genome sequencing and annotation.</title>
        <authorList>
            <consortium name="The Broad Institute Genomics Platform"/>
            <consortium name="The Broad Institute Genome Sequencing Center for Infectious Disease"/>
            <person name="Wu L."/>
            <person name="Ma J."/>
        </authorList>
    </citation>
    <scope>NUCLEOTIDE SEQUENCE [LARGE SCALE GENOMIC DNA]</scope>
    <source>
        <strain evidence="2">TISTR 1827</strain>
    </source>
</reference>
<accession>A0ABW5R2X6</accession>
<comment type="caution">
    <text evidence="1">The sequence shown here is derived from an EMBL/GenBank/DDBJ whole genome shotgun (WGS) entry which is preliminary data.</text>
</comment>
<gene>
    <name evidence="1" type="ORF">ACFSW5_22660</name>
</gene>
<dbReference type="Gene3D" id="2.40.50.1020">
    <property type="entry name" value="LytTr DNA-binding domain"/>
    <property type="match status" value="1"/>
</dbReference>
<evidence type="ECO:0000313" key="1">
    <source>
        <dbReference type="EMBL" id="MFD2663064.1"/>
    </source>
</evidence>
<protein>
    <recommendedName>
        <fullName evidence="3">LytTR family transcriptional regulator</fullName>
    </recommendedName>
</protein>
<proteinExistence type="predicted"/>